<evidence type="ECO:0000259" key="5">
    <source>
        <dbReference type="PROSITE" id="PS50830"/>
    </source>
</evidence>
<dbReference type="PANTHER" id="PTHR12302:SF3">
    <property type="entry name" value="SERINE_THREONINE-PROTEIN KINASE 31"/>
    <property type="match status" value="1"/>
</dbReference>
<evidence type="ECO:0000256" key="1">
    <source>
        <dbReference type="ARBA" id="ARBA00022722"/>
    </source>
</evidence>
<dbReference type="PROSITE" id="PS01284">
    <property type="entry name" value="TNASE_2"/>
    <property type="match status" value="1"/>
</dbReference>
<name>A0ABW1YMP5_9GAMM</name>
<keyword evidence="4" id="KW-0732">Signal</keyword>
<keyword evidence="7" id="KW-1185">Reference proteome</keyword>
<dbReference type="SUPFAM" id="SSF50199">
    <property type="entry name" value="Staphylococcal nuclease"/>
    <property type="match status" value="1"/>
</dbReference>
<dbReference type="RefSeq" id="WP_193190221.1">
    <property type="nucleotide sequence ID" value="NZ_JACZFR010000012.1"/>
</dbReference>
<comment type="caution">
    <text evidence="6">The sequence shown here is derived from an EMBL/GenBank/DDBJ whole genome shotgun (WGS) entry which is preliminary data.</text>
</comment>
<keyword evidence="3" id="KW-0378">Hydrolase</keyword>
<evidence type="ECO:0000313" key="7">
    <source>
        <dbReference type="Proteomes" id="UP001596425"/>
    </source>
</evidence>
<dbReference type="PROSITE" id="PS50830">
    <property type="entry name" value="TNASE_3"/>
    <property type="match status" value="1"/>
</dbReference>
<dbReference type="InterPro" id="IPR016071">
    <property type="entry name" value="Staphylococal_nuclease_OB-fold"/>
</dbReference>
<dbReference type="Gene3D" id="2.40.50.90">
    <property type="match status" value="1"/>
</dbReference>
<evidence type="ECO:0000256" key="2">
    <source>
        <dbReference type="ARBA" id="ARBA00022759"/>
    </source>
</evidence>
<dbReference type="PROSITE" id="PS01123">
    <property type="entry name" value="TNASE_1"/>
    <property type="match status" value="1"/>
</dbReference>
<keyword evidence="1" id="KW-0540">Nuclease</keyword>
<evidence type="ECO:0000256" key="4">
    <source>
        <dbReference type="SAM" id="SignalP"/>
    </source>
</evidence>
<dbReference type="EMBL" id="JBHSVR010000001">
    <property type="protein sequence ID" value="MFC6634034.1"/>
    <property type="molecule type" value="Genomic_DNA"/>
</dbReference>
<keyword evidence="2" id="KW-0255">Endonuclease</keyword>
<feature type="signal peptide" evidence="4">
    <location>
        <begin position="1"/>
        <end position="19"/>
    </location>
</feature>
<evidence type="ECO:0000256" key="3">
    <source>
        <dbReference type="ARBA" id="ARBA00022801"/>
    </source>
</evidence>
<feature type="chain" id="PRO_5047461741" evidence="4">
    <location>
        <begin position="20"/>
        <end position="166"/>
    </location>
</feature>
<reference evidence="7" key="1">
    <citation type="journal article" date="2019" name="Int. J. Syst. Evol. Microbiol.">
        <title>The Global Catalogue of Microorganisms (GCM) 10K type strain sequencing project: providing services to taxonomists for standard genome sequencing and annotation.</title>
        <authorList>
            <consortium name="The Broad Institute Genomics Platform"/>
            <consortium name="The Broad Institute Genome Sequencing Center for Infectious Disease"/>
            <person name="Wu L."/>
            <person name="Ma J."/>
        </authorList>
    </citation>
    <scope>NUCLEOTIDE SEQUENCE [LARGE SCALE GENOMIC DNA]</scope>
    <source>
        <strain evidence="7">CGMCC 1.13718</strain>
    </source>
</reference>
<dbReference type="Proteomes" id="UP001596425">
    <property type="component" value="Unassembled WGS sequence"/>
</dbReference>
<dbReference type="SMART" id="SM00318">
    <property type="entry name" value="SNc"/>
    <property type="match status" value="1"/>
</dbReference>
<protein>
    <submittedName>
        <fullName evidence="6">Thermonuclease family protein</fullName>
    </submittedName>
</protein>
<dbReference type="InterPro" id="IPR035437">
    <property type="entry name" value="SNase_OB-fold_sf"/>
</dbReference>
<dbReference type="PANTHER" id="PTHR12302">
    <property type="entry name" value="EBNA2 BINDING PROTEIN P100"/>
    <property type="match status" value="1"/>
</dbReference>
<gene>
    <name evidence="6" type="ORF">ACFQBM_12110</name>
</gene>
<dbReference type="InterPro" id="IPR002071">
    <property type="entry name" value="Thermonucl_AS"/>
</dbReference>
<sequence>MKRYTICLLLALLPVTAQATPPITGKVVAVTDGDTIKVLDADKQLTKVRLAGIDCPERGQPYGRVATDAAAALVAGKTVEVEVVDTDRYGRTVGRVYVDGNNVNRALVNAGHCWAYTRYVRDKMLFTLQDDARKAQRGLWRLPAAERMPPWEWRRKGKSKPKPSSL</sequence>
<accession>A0ABW1YMP5</accession>
<organism evidence="6 7">
    <name type="scientific">Microbulbifer taiwanensis</name>
    <dbReference type="NCBI Taxonomy" id="986746"/>
    <lineage>
        <taxon>Bacteria</taxon>
        <taxon>Pseudomonadati</taxon>
        <taxon>Pseudomonadota</taxon>
        <taxon>Gammaproteobacteria</taxon>
        <taxon>Cellvibrionales</taxon>
        <taxon>Microbulbiferaceae</taxon>
        <taxon>Microbulbifer</taxon>
    </lineage>
</organism>
<proteinExistence type="predicted"/>
<dbReference type="Pfam" id="PF00565">
    <property type="entry name" value="SNase"/>
    <property type="match status" value="1"/>
</dbReference>
<feature type="domain" description="TNase-like" evidence="5">
    <location>
        <begin position="21"/>
        <end position="142"/>
    </location>
</feature>
<evidence type="ECO:0000313" key="6">
    <source>
        <dbReference type="EMBL" id="MFC6634034.1"/>
    </source>
</evidence>